<protein>
    <submittedName>
        <fullName evidence="3">AAA family ATPase</fullName>
    </submittedName>
</protein>
<dbReference type="PANTHER" id="PTHR32182:SF25">
    <property type="entry name" value="SLR1056 PROTEIN"/>
    <property type="match status" value="1"/>
</dbReference>
<evidence type="ECO:0000259" key="2">
    <source>
        <dbReference type="Pfam" id="PF13304"/>
    </source>
</evidence>
<reference evidence="3" key="1">
    <citation type="submission" date="2022-06" db="EMBL/GenBank/DDBJ databases">
        <title>Ornithinimicrobium JY.X270.</title>
        <authorList>
            <person name="Huang Y."/>
        </authorList>
    </citation>
    <scope>NUCLEOTIDE SEQUENCE</scope>
    <source>
        <strain evidence="3">JY.X270</strain>
    </source>
</reference>
<dbReference type="EMBL" id="CP099490">
    <property type="protein sequence ID" value="USQ77802.1"/>
    <property type="molecule type" value="Genomic_DNA"/>
</dbReference>
<organism evidence="3 4">
    <name type="scientific">Ornithinimicrobium cryptoxanthini</name>
    <dbReference type="NCBI Taxonomy" id="2934161"/>
    <lineage>
        <taxon>Bacteria</taxon>
        <taxon>Bacillati</taxon>
        <taxon>Actinomycetota</taxon>
        <taxon>Actinomycetes</taxon>
        <taxon>Micrococcales</taxon>
        <taxon>Ornithinimicrobiaceae</taxon>
        <taxon>Ornithinimicrobium</taxon>
    </lineage>
</organism>
<evidence type="ECO:0000256" key="1">
    <source>
        <dbReference type="ARBA" id="ARBA00023236"/>
    </source>
</evidence>
<keyword evidence="1" id="KW-0227">DNA damage</keyword>
<name>A0ABY4YNT7_9MICO</name>
<keyword evidence="4" id="KW-1185">Reference proteome</keyword>
<sequence length="435" mass="47341">MLDHIYELVTDAHPSEGVWNAIANRIPDFVLFEDEDRALETSYNLQPENRAISPAVERLLTLAGIDLDEMWSHIQTSDSTKRETALERGNDRLRELFDHAWNQSKVTVRFNVNGTLLEVLLKELHGNGDVTNIAERSDGLKTFVALVAFLASGGHTVPPVLLIDEAETHLHYDAQADLVSVLLKSVDAAQVFYTTHSPGCLPSDLGTGIRVLARDPEYADASVIKSNFWEGEGPGFSPLLFAMGAGAAAFSMCRSAVLAEGASDMVLLPTLVRKATRLDDLDYQVAPGLANAHGSGIRVEEVAAKVVYLTDGDKGGNEHNAALKAVGVDGSRIFSLPTAHAVEDLINRDDYITVLNKFLDTMGQAKRFTATDVPDGVPVAKALTDWAKRKRVRTPSKVEMAYALIRADVRLTQSGQRALVGLHDKFTDAFKAGPK</sequence>
<feature type="domain" description="ATPase AAA-type core" evidence="2">
    <location>
        <begin position="104"/>
        <end position="199"/>
    </location>
</feature>
<dbReference type="PANTHER" id="PTHR32182">
    <property type="entry name" value="DNA REPLICATION AND REPAIR PROTEIN RECF"/>
    <property type="match status" value="1"/>
</dbReference>
<proteinExistence type="predicted"/>
<dbReference type="InterPro" id="IPR003959">
    <property type="entry name" value="ATPase_AAA_core"/>
</dbReference>
<dbReference type="SUPFAM" id="SSF52540">
    <property type="entry name" value="P-loop containing nucleoside triphosphate hydrolases"/>
    <property type="match status" value="1"/>
</dbReference>
<gene>
    <name evidence="3" type="ORF">NF557_07885</name>
</gene>
<evidence type="ECO:0000313" key="3">
    <source>
        <dbReference type="EMBL" id="USQ77802.1"/>
    </source>
</evidence>
<dbReference type="InterPro" id="IPR027417">
    <property type="entry name" value="P-loop_NTPase"/>
</dbReference>
<dbReference type="Proteomes" id="UP001056535">
    <property type="component" value="Chromosome"/>
</dbReference>
<dbReference type="Pfam" id="PF13304">
    <property type="entry name" value="AAA_21"/>
    <property type="match status" value="1"/>
</dbReference>
<accession>A0ABY4YNT7</accession>
<dbReference type="RefSeq" id="WP_252623468.1">
    <property type="nucleotide sequence ID" value="NZ_CP099490.1"/>
</dbReference>
<keyword evidence="1" id="KW-0742">SOS response</keyword>
<dbReference type="Gene3D" id="3.40.50.300">
    <property type="entry name" value="P-loop containing nucleotide triphosphate hydrolases"/>
    <property type="match status" value="1"/>
</dbReference>
<evidence type="ECO:0000313" key="4">
    <source>
        <dbReference type="Proteomes" id="UP001056535"/>
    </source>
</evidence>